<reference evidence="4" key="1">
    <citation type="submission" date="2023-03" db="EMBL/GenBank/DDBJ databases">
        <title>Edaphobacter sp.</title>
        <authorList>
            <person name="Huber K.J."/>
            <person name="Papendorf J."/>
            <person name="Pilke C."/>
            <person name="Bunk B."/>
            <person name="Sproeer C."/>
            <person name="Pester M."/>
        </authorList>
    </citation>
    <scope>NUCLEOTIDE SEQUENCE</scope>
    <source>
        <strain evidence="4">DSM 110680</strain>
    </source>
</reference>
<protein>
    <submittedName>
        <fullName evidence="4">Outer membrane beta-barrel protein</fullName>
    </submittedName>
</protein>
<feature type="chain" id="PRO_5043447912" evidence="2">
    <location>
        <begin position="22"/>
        <end position="190"/>
    </location>
</feature>
<dbReference type="AlphaFoldDB" id="A0AAU7DHT4"/>
<dbReference type="SUPFAM" id="SSF56925">
    <property type="entry name" value="OMPA-like"/>
    <property type="match status" value="1"/>
</dbReference>
<organism evidence="4">
    <name type="scientific">Telmatobacter sp. DSM 110680</name>
    <dbReference type="NCBI Taxonomy" id="3036704"/>
    <lineage>
        <taxon>Bacteria</taxon>
        <taxon>Pseudomonadati</taxon>
        <taxon>Acidobacteriota</taxon>
        <taxon>Terriglobia</taxon>
        <taxon>Terriglobales</taxon>
        <taxon>Acidobacteriaceae</taxon>
        <taxon>Telmatobacter</taxon>
    </lineage>
</organism>
<evidence type="ECO:0000256" key="2">
    <source>
        <dbReference type="SAM" id="SignalP"/>
    </source>
</evidence>
<feature type="domain" description="Outer membrane protein beta-barrel" evidence="3">
    <location>
        <begin position="10"/>
        <end position="188"/>
    </location>
</feature>
<dbReference type="InterPro" id="IPR011250">
    <property type="entry name" value="OMP/PagP_B-barrel"/>
</dbReference>
<dbReference type="Pfam" id="PF13505">
    <property type="entry name" value="OMP_b-brl"/>
    <property type="match status" value="1"/>
</dbReference>
<keyword evidence="1 2" id="KW-0732">Signal</keyword>
<dbReference type="RefSeq" id="WP_348262117.1">
    <property type="nucleotide sequence ID" value="NZ_CP121196.1"/>
</dbReference>
<proteinExistence type="predicted"/>
<sequence length="190" mass="21216">MNRITFIVFSCLLCAAVSARAQVTPSAYRGQLTLNVGGMGSIFQPDYAGGGIPEASPFRLIGFGVYADLKATRWIGIEGEARWLRQNSYVDITQDNYLIGPKIPIHEFRFRRLDAIPYGKALVGLGRMNFEYNQAYGRFTDIALGGGVDLKVTKRISVRPFDFEYQLWPNWINGTLKPYGASAGIAYRVF</sequence>
<feature type="signal peptide" evidence="2">
    <location>
        <begin position="1"/>
        <end position="21"/>
    </location>
</feature>
<accession>A0AAU7DHT4</accession>
<gene>
    <name evidence="4" type="ORF">P8935_20215</name>
</gene>
<evidence type="ECO:0000259" key="3">
    <source>
        <dbReference type="Pfam" id="PF13505"/>
    </source>
</evidence>
<name>A0AAU7DHT4_9BACT</name>
<dbReference type="EMBL" id="CP121196">
    <property type="protein sequence ID" value="XBH16887.1"/>
    <property type="molecule type" value="Genomic_DNA"/>
</dbReference>
<dbReference type="InterPro" id="IPR027385">
    <property type="entry name" value="Beta-barrel_OMP"/>
</dbReference>
<evidence type="ECO:0000256" key="1">
    <source>
        <dbReference type="ARBA" id="ARBA00022729"/>
    </source>
</evidence>
<evidence type="ECO:0000313" key="4">
    <source>
        <dbReference type="EMBL" id="XBH16887.1"/>
    </source>
</evidence>